<dbReference type="Gene3D" id="3.90.226.10">
    <property type="entry name" value="2-enoyl-CoA Hydratase, Chain A, domain 1"/>
    <property type="match status" value="1"/>
</dbReference>
<evidence type="ECO:0000313" key="2">
    <source>
        <dbReference type="EMBL" id="KKP07021.1"/>
    </source>
</evidence>
<gene>
    <name evidence="2" type="ORF">THAR02_00900</name>
</gene>
<dbReference type="EMBL" id="JOKZ01000014">
    <property type="protein sequence ID" value="KKP07021.1"/>
    <property type="molecule type" value="Genomic_DNA"/>
</dbReference>
<dbReference type="AlphaFoldDB" id="A0A0F9XQW5"/>
<dbReference type="Proteomes" id="UP000034112">
    <property type="component" value="Unassembled WGS sequence"/>
</dbReference>
<protein>
    <recommendedName>
        <fullName evidence="4">Enoyl-CoA hydratase</fullName>
    </recommendedName>
</protein>
<keyword evidence="1" id="KW-0732">Signal</keyword>
<evidence type="ECO:0000313" key="3">
    <source>
        <dbReference type="Proteomes" id="UP000034112"/>
    </source>
</evidence>
<feature type="chain" id="PRO_5002530077" description="Enoyl-CoA hydratase" evidence="1">
    <location>
        <begin position="23"/>
        <end position="320"/>
    </location>
</feature>
<comment type="caution">
    <text evidence="2">The sequence shown here is derived from an EMBL/GenBank/DDBJ whole genome shotgun (WGS) entry which is preliminary data.</text>
</comment>
<dbReference type="Pfam" id="PF00378">
    <property type="entry name" value="ECH_1"/>
    <property type="match status" value="1"/>
</dbReference>
<dbReference type="OrthoDB" id="410701at2759"/>
<sequence>MYSLCRVIVLFTFSGLLPLINGNPVQQHDTRRLPWERTKSTGFGTLTTTSFNNGTILRVLMDNPPTNLYNYKLITDLYDLLSSVVPENITVAAPPPKVIIFASADPDFWMGHYDGALFGTNPPFNESYTEELFTKNRAIVGMLKSLPTILIAEINGRATGSGNEFLVQCDMAFSGPSTILGAPEVAVGGVHGNGGIQHLVRLIGMQRTAEYMLTSSGIDALTAAEIGWVNRMYRSEAKLRRAVDEIASRIALFPAAGLNGTKAMIREFSAPPSTVEDDIATIFRLEAGEKAPDAEYLRISKNQRRQFELGVPDNMVKIWE</sequence>
<proteinExistence type="predicted"/>
<dbReference type="OMA" id="MNGHIDD"/>
<organism evidence="2 3">
    <name type="scientific">Trichoderma harzianum</name>
    <name type="common">Hypocrea lixii</name>
    <dbReference type="NCBI Taxonomy" id="5544"/>
    <lineage>
        <taxon>Eukaryota</taxon>
        <taxon>Fungi</taxon>
        <taxon>Dikarya</taxon>
        <taxon>Ascomycota</taxon>
        <taxon>Pezizomycotina</taxon>
        <taxon>Sordariomycetes</taxon>
        <taxon>Hypocreomycetidae</taxon>
        <taxon>Hypocreales</taxon>
        <taxon>Hypocreaceae</taxon>
        <taxon>Trichoderma</taxon>
    </lineage>
</organism>
<dbReference type="SUPFAM" id="SSF52096">
    <property type="entry name" value="ClpP/crotonase"/>
    <property type="match status" value="1"/>
</dbReference>
<dbReference type="InterPro" id="IPR029045">
    <property type="entry name" value="ClpP/crotonase-like_dom_sf"/>
</dbReference>
<dbReference type="CDD" id="cd06558">
    <property type="entry name" value="crotonase-like"/>
    <property type="match status" value="1"/>
</dbReference>
<accession>A0A0F9XQW5</accession>
<dbReference type="InterPro" id="IPR001753">
    <property type="entry name" value="Enoyl-CoA_hydra/iso"/>
</dbReference>
<dbReference type="PANTHER" id="PTHR11941">
    <property type="entry name" value="ENOYL-COA HYDRATASE-RELATED"/>
    <property type="match status" value="1"/>
</dbReference>
<dbReference type="GO" id="GO:0003824">
    <property type="term" value="F:catalytic activity"/>
    <property type="evidence" value="ECO:0007669"/>
    <property type="project" value="UniProtKB-ARBA"/>
</dbReference>
<name>A0A0F9XQW5_TRIHA</name>
<evidence type="ECO:0000256" key="1">
    <source>
        <dbReference type="SAM" id="SignalP"/>
    </source>
</evidence>
<evidence type="ECO:0008006" key="4">
    <source>
        <dbReference type="Google" id="ProtNLM"/>
    </source>
</evidence>
<feature type="signal peptide" evidence="1">
    <location>
        <begin position="1"/>
        <end position="22"/>
    </location>
</feature>
<dbReference type="GO" id="GO:0006635">
    <property type="term" value="P:fatty acid beta-oxidation"/>
    <property type="evidence" value="ECO:0007669"/>
    <property type="project" value="TreeGrafter"/>
</dbReference>
<reference evidence="3" key="1">
    <citation type="journal article" date="2015" name="Genome Announc.">
        <title>Draft whole-genome sequence of the biocontrol agent Trichoderma harzianum T6776.</title>
        <authorList>
            <person name="Baroncelli R."/>
            <person name="Piaggeschi G."/>
            <person name="Fiorini L."/>
            <person name="Bertolini E."/>
            <person name="Zapparata A."/>
            <person name="Pe M.E."/>
            <person name="Sarrocco S."/>
            <person name="Vannacci G."/>
        </authorList>
    </citation>
    <scope>NUCLEOTIDE SEQUENCE [LARGE SCALE GENOMIC DNA]</scope>
    <source>
        <strain evidence="3">T6776</strain>
    </source>
</reference>
<dbReference type="PANTHER" id="PTHR11941:SF54">
    <property type="entry name" value="ENOYL-COA HYDRATASE, MITOCHONDRIAL"/>
    <property type="match status" value="1"/>
</dbReference>